<gene>
    <name evidence="1" type="ORF">CN97_16000</name>
</gene>
<proteinExistence type="predicted"/>
<dbReference type="eggNOG" id="ENOG5031MXS">
    <property type="taxonomic scope" value="Bacteria"/>
</dbReference>
<evidence type="ECO:0000313" key="2">
    <source>
        <dbReference type="Proteomes" id="UP000028826"/>
    </source>
</evidence>
<accession>A0A086Y574</accession>
<protein>
    <submittedName>
        <fullName evidence="1">Uncharacterized protein</fullName>
    </submittedName>
</protein>
<evidence type="ECO:0000313" key="1">
    <source>
        <dbReference type="EMBL" id="KFI29424.1"/>
    </source>
</evidence>
<sequence length="329" mass="37166">MITNLPTHESLTEAALKAYFRAWEDLLAIWSDFDGYYESSEYPVISSEWQQEWDEYLVQCQSDLQAITSLLQQSMELGLKARICAVSPYLLLLDSGLKLSSKGGSIDYSELRTLDAVDLPGAVNTLASTPVSDAFITEYTQTRVLRNKIIHQGGTSVTLHPKAVFQKAIKIYRLLWNDRLWLQDRVTFAMQTRIGFLHDGKYTSAHMIVFHEIPTVMALLSKSEFKTLFKQEKSKRRYLCLSCLDAGNTRYADIDIEKVGTAYLAPDGSVVHCLMCDQVYKIKRVPCTQNCKGDVMGANDDDWSEHCHTCGQLNEDPKESGKPLISVVQ</sequence>
<name>A0A086Y574_9RHOB</name>
<dbReference type="Proteomes" id="UP000028826">
    <property type="component" value="Unassembled WGS sequence"/>
</dbReference>
<dbReference type="AlphaFoldDB" id="A0A086Y574"/>
<dbReference type="RefSeq" id="WP_035710607.1">
    <property type="nucleotide sequence ID" value="NZ_JGYG01000006.1"/>
</dbReference>
<comment type="caution">
    <text evidence="1">The sequence shown here is derived from an EMBL/GenBank/DDBJ whole genome shotgun (WGS) entry which is preliminary data.</text>
</comment>
<keyword evidence="2" id="KW-1185">Reference proteome</keyword>
<dbReference type="OrthoDB" id="1234180at2"/>
<dbReference type="EMBL" id="JGYG01000006">
    <property type="protein sequence ID" value="KFI29424.1"/>
    <property type="molecule type" value="Genomic_DNA"/>
</dbReference>
<dbReference type="STRING" id="195105.CN97_16000"/>
<organism evidence="1 2">
    <name type="scientific">Haematobacter massiliensis</name>
    <dbReference type="NCBI Taxonomy" id="195105"/>
    <lineage>
        <taxon>Bacteria</taxon>
        <taxon>Pseudomonadati</taxon>
        <taxon>Pseudomonadota</taxon>
        <taxon>Alphaproteobacteria</taxon>
        <taxon>Rhodobacterales</taxon>
        <taxon>Paracoccaceae</taxon>
        <taxon>Haematobacter</taxon>
    </lineage>
</organism>
<reference evidence="1 2" key="1">
    <citation type="submission" date="2014-03" db="EMBL/GenBank/DDBJ databases">
        <title>Genome of Haematobacter massiliensis CCUG 47968.</title>
        <authorList>
            <person name="Wang D."/>
            <person name="Wang G."/>
        </authorList>
    </citation>
    <scope>NUCLEOTIDE SEQUENCE [LARGE SCALE GENOMIC DNA]</scope>
    <source>
        <strain evidence="1 2">CCUG 47968</strain>
    </source>
</reference>